<reference evidence="3 4" key="1">
    <citation type="submission" date="2023-03" db="EMBL/GenBank/DDBJ databases">
        <title>High-quality genome of Scylla paramamosain provides insights in environmental adaptation.</title>
        <authorList>
            <person name="Zhang L."/>
        </authorList>
    </citation>
    <scope>NUCLEOTIDE SEQUENCE [LARGE SCALE GENOMIC DNA]</scope>
    <source>
        <strain evidence="3">LZ_2023a</strain>
        <tissue evidence="3">Muscle</tissue>
    </source>
</reference>
<proteinExistence type="predicted"/>
<keyword evidence="4" id="KW-1185">Reference proteome</keyword>
<evidence type="ECO:0000256" key="1">
    <source>
        <dbReference type="SAM" id="MobiDB-lite"/>
    </source>
</evidence>
<sequence length="288" mass="31747">MFRYGKTFGRAAEESISMYIQQQSERRAKEEARRSKSLPRLRQKRSETRVIEDFYSKYGIDGRSNPNYPPLPGYTGYIPKMKPTDLGIGRTFSAAARRGLAHVATAREHRQTLQPNLHASAPPSAVRYTKAPSYHTSHQYPRQKSHSLHDCKAATHASLPSAANHIPSRNAACPKADSPASSRAGGGHLASESQPGAARQASVTSPAARTAQYNTCHSLSDKEKIQSTADARHVPGGGSVGVMPSPDNDTDHKKKKRNKERNGHFQEHQQRHSARGRQQQRRGGTTIN</sequence>
<evidence type="ECO:0000313" key="4">
    <source>
        <dbReference type="Proteomes" id="UP001487740"/>
    </source>
</evidence>
<feature type="compositionally biased region" description="Basic and acidic residues" evidence="1">
    <location>
        <begin position="219"/>
        <end position="233"/>
    </location>
</feature>
<feature type="region of interest" description="Disordered" evidence="1">
    <location>
        <begin position="165"/>
        <end position="288"/>
    </location>
</feature>
<feature type="region of interest" description="Disordered" evidence="1">
    <location>
        <begin position="132"/>
        <end position="152"/>
    </location>
</feature>
<accession>A0AAW0TW28</accession>
<dbReference type="AlphaFoldDB" id="A0AAW0TW28"/>
<dbReference type="EMBL" id="JARAKH010000025">
    <property type="protein sequence ID" value="KAK8390802.1"/>
    <property type="molecule type" value="Genomic_DNA"/>
</dbReference>
<comment type="caution">
    <text evidence="3">The sequence shown here is derived from an EMBL/GenBank/DDBJ whole genome shotgun (WGS) entry which is preliminary data.</text>
</comment>
<evidence type="ECO:0000259" key="2">
    <source>
        <dbReference type="Pfam" id="PF22573"/>
    </source>
</evidence>
<protein>
    <recommendedName>
        <fullName evidence="2">Sperm-associated microtubule inner protein 5 domain-containing protein</fullName>
    </recommendedName>
</protein>
<feature type="compositionally biased region" description="Polar residues" evidence="1">
    <location>
        <begin position="201"/>
        <end position="218"/>
    </location>
</feature>
<feature type="compositionally biased region" description="Basic and acidic residues" evidence="1">
    <location>
        <begin position="260"/>
        <end position="270"/>
    </location>
</feature>
<gene>
    <name evidence="3" type="ORF">O3P69_010484</name>
</gene>
<feature type="compositionally biased region" description="Basic residues" evidence="1">
    <location>
        <begin position="271"/>
        <end position="280"/>
    </location>
</feature>
<feature type="compositionally biased region" description="Basic and acidic residues" evidence="1">
    <location>
        <begin position="24"/>
        <end position="34"/>
    </location>
</feature>
<evidence type="ECO:0000313" key="3">
    <source>
        <dbReference type="EMBL" id="KAK8390802.1"/>
    </source>
</evidence>
<feature type="domain" description="Sperm-associated microtubule inner protein 5" evidence="2">
    <location>
        <begin position="67"/>
        <end position="99"/>
    </location>
</feature>
<feature type="region of interest" description="Disordered" evidence="1">
    <location>
        <begin position="23"/>
        <end position="45"/>
    </location>
</feature>
<dbReference type="Proteomes" id="UP001487740">
    <property type="component" value="Unassembled WGS sequence"/>
</dbReference>
<name>A0AAW0TW28_SCYPA</name>
<organism evidence="3 4">
    <name type="scientific">Scylla paramamosain</name>
    <name type="common">Mud crab</name>
    <dbReference type="NCBI Taxonomy" id="85552"/>
    <lineage>
        <taxon>Eukaryota</taxon>
        <taxon>Metazoa</taxon>
        <taxon>Ecdysozoa</taxon>
        <taxon>Arthropoda</taxon>
        <taxon>Crustacea</taxon>
        <taxon>Multicrustacea</taxon>
        <taxon>Malacostraca</taxon>
        <taxon>Eumalacostraca</taxon>
        <taxon>Eucarida</taxon>
        <taxon>Decapoda</taxon>
        <taxon>Pleocyemata</taxon>
        <taxon>Brachyura</taxon>
        <taxon>Eubrachyura</taxon>
        <taxon>Portunoidea</taxon>
        <taxon>Portunidae</taxon>
        <taxon>Portuninae</taxon>
        <taxon>Scylla</taxon>
    </lineage>
</organism>
<dbReference type="Pfam" id="PF22573">
    <property type="entry name" value="SPMIP5"/>
    <property type="match status" value="1"/>
</dbReference>
<dbReference type="InterPro" id="IPR055215">
    <property type="entry name" value="SPMIP5_dom"/>
</dbReference>